<dbReference type="EMBL" id="LCMI01000004">
    <property type="protein sequence ID" value="KKU33381.1"/>
    <property type="molecule type" value="Genomic_DNA"/>
</dbReference>
<feature type="domain" description="NYN" evidence="1">
    <location>
        <begin position="26"/>
        <end position="186"/>
    </location>
</feature>
<dbReference type="Proteomes" id="UP000034794">
    <property type="component" value="Unassembled WGS sequence"/>
</dbReference>
<dbReference type="PANTHER" id="PTHR35458:SF8">
    <property type="entry name" value="SLR0650 PROTEIN"/>
    <property type="match status" value="1"/>
</dbReference>
<dbReference type="GO" id="GO:0004540">
    <property type="term" value="F:RNA nuclease activity"/>
    <property type="evidence" value="ECO:0007669"/>
    <property type="project" value="InterPro"/>
</dbReference>
<sequence>MVICRWCIIFIYMDNKKLSSARDKQRVYAFIDSQNLNLGVRNDIRTADGKHFRYKGWNLDFGKFFEYLKNELHVEKAFIFIGFLPDNQELYDALAKHGYELVYKPILEVTNKETTDIKVKGNIDAELVLHAMINFSKYDKAIIVSGDGDFFCLEEYLERQGKLAKIIVPNKWNYSSLIEKYSSYFINMSDLRRKLNYMHNKHKEGDENTRMESKTAVVKPKSKSSKAIVVGDGKGPKYFGM</sequence>
<name>A0A0G1PKX1_9BACT</name>
<evidence type="ECO:0000259" key="1">
    <source>
        <dbReference type="Pfam" id="PF01936"/>
    </source>
</evidence>
<comment type="caution">
    <text evidence="2">The sequence shown here is derived from an EMBL/GenBank/DDBJ whole genome shotgun (WGS) entry which is preliminary data.</text>
</comment>
<dbReference type="InterPro" id="IPR021139">
    <property type="entry name" value="NYN"/>
</dbReference>
<dbReference type="Gene3D" id="3.40.50.1010">
    <property type="entry name" value="5'-nuclease"/>
    <property type="match status" value="1"/>
</dbReference>
<dbReference type="PANTHER" id="PTHR35458">
    <property type="entry name" value="SLR0755 PROTEIN"/>
    <property type="match status" value="1"/>
</dbReference>
<accession>A0A0G1PKX1</accession>
<evidence type="ECO:0000313" key="3">
    <source>
        <dbReference type="Proteomes" id="UP000034794"/>
    </source>
</evidence>
<dbReference type="Pfam" id="PF01936">
    <property type="entry name" value="NYN"/>
    <property type="match status" value="1"/>
</dbReference>
<dbReference type="AlphaFoldDB" id="A0A0G1PKX1"/>
<protein>
    <recommendedName>
        <fullName evidence="1">NYN domain-containing protein</fullName>
    </recommendedName>
</protein>
<evidence type="ECO:0000313" key="2">
    <source>
        <dbReference type="EMBL" id="KKU33381.1"/>
    </source>
</evidence>
<gene>
    <name evidence="2" type="ORF">UX47_C0004G0026</name>
</gene>
<reference evidence="2 3" key="1">
    <citation type="journal article" date="2015" name="Nature">
        <title>rRNA introns, odd ribosomes, and small enigmatic genomes across a large radiation of phyla.</title>
        <authorList>
            <person name="Brown C.T."/>
            <person name="Hug L.A."/>
            <person name="Thomas B.C."/>
            <person name="Sharon I."/>
            <person name="Castelle C.J."/>
            <person name="Singh A."/>
            <person name="Wilkins M.J."/>
            <person name="Williams K.H."/>
            <person name="Banfield J.F."/>
        </authorList>
    </citation>
    <scope>NUCLEOTIDE SEQUENCE [LARGE SCALE GENOMIC DNA]</scope>
</reference>
<organism evidence="2 3">
    <name type="scientific">Candidatus Collierbacteria bacterium GW2011_GWA2_46_26</name>
    <dbReference type="NCBI Taxonomy" id="1618381"/>
    <lineage>
        <taxon>Bacteria</taxon>
        <taxon>Candidatus Collieribacteriota</taxon>
    </lineage>
</organism>
<dbReference type="InterPro" id="IPR047140">
    <property type="entry name" value="LabA"/>
</dbReference>
<proteinExistence type="predicted"/>